<evidence type="ECO:0000259" key="2">
    <source>
        <dbReference type="Pfam" id="PF20434"/>
    </source>
</evidence>
<dbReference type="SUPFAM" id="SSF53474">
    <property type="entry name" value="alpha/beta-Hydrolases"/>
    <property type="match status" value="1"/>
</dbReference>
<reference evidence="3 4" key="1">
    <citation type="submission" date="2019-08" db="EMBL/GenBank/DDBJ databases">
        <authorList>
            <person name="Dhanesh K."/>
            <person name="Kumar G."/>
            <person name="Sasikala C."/>
            <person name="Venkata Ramana C."/>
        </authorList>
    </citation>
    <scope>NUCLEOTIDE SEQUENCE [LARGE SCALE GENOMIC DNA]</scope>
    <source>
        <strain evidence="3 4">JC645</strain>
    </source>
</reference>
<protein>
    <submittedName>
        <fullName evidence="3">Alpha/beta hydrolase</fullName>
    </submittedName>
</protein>
<keyword evidence="4" id="KW-1185">Reference proteome</keyword>
<keyword evidence="1 3" id="KW-0378">Hydrolase</keyword>
<gene>
    <name evidence="3" type="ORF">FYK55_09530</name>
</gene>
<accession>A0A5M6DE47</accession>
<dbReference type="InterPro" id="IPR049492">
    <property type="entry name" value="BD-FAE-like_dom"/>
</dbReference>
<sequence length="275" mass="29401">MTVAAPAQAAETRKDLVFAEVDGQSLKLDLYLPDQAEGSSLLVFIHGGGWQSGNKSNCSLDWLADEGYSVASISYRLTDRAIFPAQIHDCKAAVRWLRAHADQFGYRTDRIAVAGTSAGGMLAALMGTSGDVESLEGSVGNNLDQSSRVQAVIDYFGATDFILRSRTQPSRANAVGSVSYKLFGGAASEQVELATLASAVTHVTPDDPPMLVLHGLEDQTVLPDQSQRIEMVYREAGLPIKLVELPGAGHGGGEFFNEANRNIVITFLRNTLGND</sequence>
<dbReference type="Pfam" id="PF20434">
    <property type="entry name" value="BD-FAE"/>
    <property type="match status" value="1"/>
</dbReference>
<evidence type="ECO:0000313" key="4">
    <source>
        <dbReference type="Proteomes" id="UP000324479"/>
    </source>
</evidence>
<evidence type="ECO:0000256" key="1">
    <source>
        <dbReference type="ARBA" id="ARBA00022801"/>
    </source>
</evidence>
<comment type="caution">
    <text evidence="3">The sequence shown here is derived from an EMBL/GenBank/DDBJ whole genome shotgun (WGS) entry which is preliminary data.</text>
</comment>
<dbReference type="GO" id="GO:0016787">
    <property type="term" value="F:hydrolase activity"/>
    <property type="evidence" value="ECO:0007669"/>
    <property type="project" value="UniProtKB-KW"/>
</dbReference>
<dbReference type="Proteomes" id="UP000324479">
    <property type="component" value="Unassembled WGS sequence"/>
</dbReference>
<dbReference type="PANTHER" id="PTHR48081:SF13">
    <property type="entry name" value="ALPHA_BETA HYDROLASE"/>
    <property type="match status" value="1"/>
</dbReference>
<dbReference type="InterPro" id="IPR050300">
    <property type="entry name" value="GDXG_lipolytic_enzyme"/>
</dbReference>
<name>A0A5M6DE47_9BACT</name>
<feature type="domain" description="BD-FAE-like" evidence="2">
    <location>
        <begin position="28"/>
        <end position="229"/>
    </location>
</feature>
<proteinExistence type="predicted"/>
<dbReference type="EMBL" id="VWOX01000004">
    <property type="protein sequence ID" value="KAA5544696.1"/>
    <property type="molecule type" value="Genomic_DNA"/>
</dbReference>
<evidence type="ECO:0000313" key="3">
    <source>
        <dbReference type="EMBL" id="KAA5544696.1"/>
    </source>
</evidence>
<dbReference type="Gene3D" id="3.40.50.1820">
    <property type="entry name" value="alpha/beta hydrolase"/>
    <property type="match status" value="1"/>
</dbReference>
<dbReference type="InterPro" id="IPR029058">
    <property type="entry name" value="AB_hydrolase_fold"/>
</dbReference>
<dbReference type="AlphaFoldDB" id="A0A5M6DE47"/>
<dbReference type="PANTHER" id="PTHR48081">
    <property type="entry name" value="AB HYDROLASE SUPERFAMILY PROTEIN C4A8.06C"/>
    <property type="match status" value="1"/>
</dbReference>
<organism evidence="3 4">
    <name type="scientific">Roseiconus nitratireducens</name>
    <dbReference type="NCBI Taxonomy" id="2605748"/>
    <lineage>
        <taxon>Bacteria</taxon>
        <taxon>Pseudomonadati</taxon>
        <taxon>Planctomycetota</taxon>
        <taxon>Planctomycetia</taxon>
        <taxon>Pirellulales</taxon>
        <taxon>Pirellulaceae</taxon>
        <taxon>Roseiconus</taxon>
    </lineage>
</organism>